<dbReference type="PANTHER" id="PTHR34294:SF1">
    <property type="entry name" value="TRANSCRIPTIONAL REGULATOR LSRR"/>
    <property type="match status" value="1"/>
</dbReference>
<dbReference type="InterPro" id="IPR051054">
    <property type="entry name" value="SorC_transcr_regulators"/>
</dbReference>
<sequence>MSGTEDEALLYQVASMYYERDLTQEQIGEDLHFTRWKVGRLLAEARQAGIVRIQVVHPKSRMRGLEERLRDAFGLRDAVVVARGQTDDEEALLARGLNPGWTHGVHVVQINGGLSRSRRPSSAQDMASRIAHLGEGTLTVLPAPAIVEQETTRRVLERDSAVADVLTQAAEADTVLFSPGAIGADSVLVGSGYLTAEDVERLARAGAVGDVAGRFIGSRGEVIDQALDDRTLGLPLEALRRSPVSVAVASGTAKHTVCAAVVTSGLCNTLITDDHTASHLLNPASRERLSRKERP</sequence>
<dbReference type="InterPro" id="IPR007324">
    <property type="entry name" value="Sugar-bd_dom_put"/>
</dbReference>
<evidence type="ECO:0000256" key="4">
    <source>
        <dbReference type="ARBA" id="ARBA00023163"/>
    </source>
</evidence>
<keyword evidence="4" id="KW-0804">Transcription</keyword>
<feature type="domain" description="Sugar-binding" evidence="5">
    <location>
        <begin position="102"/>
        <end position="282"/>
    </location>
</feature>
<organism evidence="6 7">
    <name type="scientific">Streptomyces antimycoticus</name>
    <dbReference type="NCBI Taxonomy" id="68175"/>
    <lineage>
        <taxon>Bacteria</taxon>
        <taxon>Bacillati</taxon>
        <taxon>Actinomycetota</taxon>
        <taxon>Actinomycetes</taxon>
        <taxon>Kitasatosporales</taxon>
        <taxon>Streptomycetaceae</taxon>
        <taxon>Streptomyces</taxon>
        <taxon>Streptomyces violaceusniger group</taxon>
    </lineage>
</organism>
<reference evidence="6 7" key="1">
    <citation type="journal article" date="2020" name="Int. J. Syst. Evol. Microbiol.">
        <title>Reclassification of Streptomyces castelarensis and Streptomyces sporoclivatus as later heterotypic synonyms of Streptomyces antimycoticus.</title>
        <authorList>
            <person name="Komaki H."/>
            <person name="Tamura T."/>
        </authorList>
    </citation>
    <scope>NUCLEOTIDE SEQUENCE [LARGE SCALE GENOMIC DNA]</scope>
    <source>
        <strain evidence="6 7">NBRC 100767</strain>
    </source>
</reference>
<dbReference type="Gene3D" id="3.40.50.1360">
    <property type="match status" value="2"/>
</dbReference>
<dbReference type="AlphaFoldDB" id="A0A499UUV4"/>
<evidence type="ECO:0000313" key="7">
    <source>
        <dbReference type="Proteomes" id="UP000463951"/>
    </source>
</evidence>
<protein>
    <submittedName>
        <fullName evidence="6">Transcriptional regulator</fullName>
    </submittedName>
</protein>
<dbReference type="SUPFAM" id="SSF100950">
    <property type="entry name" value="NagB/RpiA/CoA transferase-like"/>
    <property type="match status" value="1"/>
</dbReference>
<evidence type="ECO:0000256" key="2">
    <source>
        <dbReference type="ARBA" id="ARBA00023015"/>
    </source>
</evidence>
<name>A0A499UUV4_9ACTN</name>
<comment type="similarity">
    <text evidence="1">Belongs to the SorC transcriptional regulatory family.</text>
</comment>
<gene>
    <name evidence="6" type="ORF">SSPO_003850</name>
</gene>
<dbReference type="Pfam" id="PF04198">
    <property type="entry name" value="Sugar-bind"/>
    <property type="match status" value="1"/>
</dbReference>
<dbReference type="PANTHER" id="PTHR34294">
    <property type="entry name" value="TRANSCRIPTIONAL REGULATOR-RELATED"/>
    <property type="match status" value="1"/>
</dbReference>
<dbReference type="Proteomes" id="UP000463951">
    <property type="component" value="Chromosome"/>
</dbReference>
<evidence type="ECO:0000313" key="6">
    <source>
        <dbReference type="EMBL" id="BBJ37667.1"/>
    </source>
</evidence>
<evidence type="ECO:0000256" key="3">
    <source>
        <dbReference type="ARBA" id="ARBA00023125"/>
    </source>
</evidence>
<proteinExistence type="inferred from homology"/>
<accession>A0A499UUV4</accession>
<evidence type="ECO:0000259" key="5">
    <source>
        <dbReference type="Pfam" id="PF04198"/>
    </source>
</evidence>
<evidence type="ECO:0000256" key="1">
    <source>
        <dbReference type="ARBA" id="ARBA00010466"/>
    </source>
</evidence>
<dbReference type="InterPro" id="IPR037171">
    <property type="entry name" value="NagB/RpiA_transferase-like"/>
</dbReference>
<keyword evidence="2" id="KW-0805">Transcription regulation</keyword>
<dbReference type="EMBL" id="AP019620">
    <property type="protein sequence ID" value="BBJ37667.1"/>
    <property type="molecule type" value="Genomic_DNA"/>
</dbReference>
<dbReference type="GO" id="GO:0003677">
    <property type="term" value="F:DNA binding"/>
    <property type="evidence" value="ECO:0007669"/>
    <property type="project" value="UniProtKB-KW"/>
</dbReference>
<dbReference type="GO" id="GO:0030246">
    <property type="term" value="F:carbohydrate binding"/>
    <property type="evidence" value="ECO:0007669"/>
    <property type="project" value="InterPro"/>
</dbReference>
<dbReference type="InterPro" id="IPR036388">
    <property type="entry name" value="WH-like_DNA-bd_sf"/>
</dbReference>
<dbReference type="Gene3D" id="1.10.10.10">
    <property type="entry name" value="Winged helix-like DNA-binding domain superfamily/Winged helix DNA-binding domain"/>
    <property type="match status" value="1"/>
</dbReference>
<keyword evidence="3" id="KW-0238">DNA-binding</keyword>